<evidence type="ECO:0000313" key="1">
    <source>
        <dbReference type="EMBL" id="AUF82456.1"/>
    </source>
</evidence>
<dbReference type="EMBL" id="KY322437">
    <property type="protein sequence ID" value="AUF82456.1"/>
    <property type="molecule type" value="Genomic_DNA"/>
</dbReference>
<name>A0A2P0VNH6_9VIRU</name>
<gene>
    <name evidence="1" type="ORF">TetV_364</name>
</gene>
<proteinExistence type="predicted"/>
<keyword evidence="2" id="KW-1185">Reference proteome</keyword>
<sequence>MKHGIVVSKAYSEGSSLPEWLTRKPNINNLFDDNEHSVFTLSWNAGFERFTSVTYEIKIKKGYVVKAVEVIPHKKWVNFLPAWQYCPSVKINDTVLTSPDSFEPAVTNIELKDTITMTIYGGKRIQGKEDIFQFWLSGINFIPADPRLDLSLVGKSPYRRSMSLTLPSMDDFCITSSHPIRRENSKIQFQLSFYEDFSKIELDGFLTRNHRDSYSIPPDFNDPINPIYYLRFRSSNLSITSEWTEIVRIEHVISEVPEEKCQKQKRRKSNKTKKDS</sequence>
<evidence type="ECO:0000313" key="2">
    <source>
        <dbReference type="Proteomes" id="UP000244773"/>
    </source>
</evidence>
<organism evidence="1">
    <name type="scientific">Tetraselmis virus 1</name>
    <dbReference type="NCBI Taxonomy" id="2060617"/>
    <lineage>
        <taxon>Viruses</taxon>
        <taxon>Varidnaviria</taxon>
        <taxon>Bamfordvirae</taxon>
        <taxon>Nucleocytoviricota</taxon>
        <taxon>Megaviricetes</taxon>
        <taxon>Imitervirales</taxon>
        <taxon>Allomimiviridae</taxon>
        <taxon>Oceanusvirus</taxon>
        <taxon>Oceanusvirus kaneohense</taxon>
    </lineage>
</organism>
<dbReference type="Proteomes" id="UP000244773">
    <property type="component" value="Segment"/>
</dbReference>
<accession>A0A2P0VNH6</accession>
<protein>
    <submittedName>
        <fullName evidence="1">Uncharacterized protein</fullName>
    </submittedName>
</protein>
<reference evidence="1" key="1">
    <citation type="journal article" date="2018" name="Virology">
        <title>A giant virus infecting green algae encodes key fermentation genes.</title>
        <authorList>
            <person name="Schvarcz C.R."/>
            <person name="Steward G.F."/>
        </authorList>
    </citation>
    <scope>NUCLEOTIDE SEQUENCE [LARGE SCALE GENOMIC DNA]</scope>
</reference>